<organism evidence="1 2">
    <name type="scientific">Lutibacter maritimus</name>
    <dbReference type="NCBI Taxonomy" id="593133"/>
    <lineage>
        <taxon>Bacteria</taxon>
        <taxon>Pseudomonadati</taxon>
        <taxon>Bacteroidota</taxon>
        <taxon>Flavobacteriia</taxon>
        <taxon>Flavobacteriales</taxon>
        <taxon>Flavobacteriaceae</taxon>
        <taxon>Lutibacter</taxon>
    </lineage>
</organism>
<gene>
    <name evidence="1" type="ORF">SAMN04488006_0083</name>
</gene>
<protein>
    <submittedName>
        <fullName evidence="1">Ligand-binding SRPBCC domain-containing protein</fullName>
    </submittedName>
</protein>
<dbReference type="Proteomes" id="UP000199312">
    <property type="component" value="Unassembled WGS sequence"/>
</dbReference>
<dbReference type="RefSeq" id="WP_090230337.1">
    <property type="nucleotide sequence ID" value="NZ_FOZP01000010.1"/>
</dbReference>
<name>A0A1I6SRJ7_9FLAO</name>
<evidence type="ECO:0000313" key="1">
    <source>
        <dbReference type="EMBL" id="SFS79594.1"/>
    </source>
</evidence>
<dbReference type="OrthoDB" id="9793552at2"/>
<dbReference type="Gene3D" id="3.30.530.20">
    <property type="match status" value="1"/>
</dbReference>
<dbReference type="STRING" id="593133.SAMN04488006_0083"/>
<dbReference type="InterPro" id="IPR023393">
    <property type="entry name" value="START-like_dom_sf"/>
</dbReference>
<dbReference type="EMBL" id="FOZP01000010">
    <property type="protein sequence ID" value="SFS79594.1"/>
    <property type="molecule type" value="Genomic_DNA"/>
</dbReference>
<dbReference type="AlphaFoldDB" id="A0A1I6SRJ7"/>
<dbReference type="SUPFAM" id="SSF55961">
    <property type="entry name" value="Bet v1-like"/>
    <property type="match status" value="1"/>
</dbReference>
<accession>A0A1I6SRJ7</accession>
<dbReference type="CDD" id="cd07820">
    <property type="entry name" value="SRPBCC_3"/>
    <property type="match status" value="1"/>
</dbReference>
<keyword evidence="2" id="KW-1185">Reference proteome</keyword>
<proteinExistence type="predicted"/>
<sequence>MSYFQFKSQQKINATMQEVWQFISSPNNLKVITPPYMGFQVVTKGLTETMYPGMIIGYKVSPLAGIKLNWLTEITHVQEGVYFVDEQRVGPYAIWHHQHKIEPFENGVLMTDIVTYKPPFGWFGNLLNTWVIKNKLAEIFAFRTKKINELFNS</sequence>
<reference evidence="2" key="1">
    <citation type="submission" date="2016-10" db="EMBL/GenBank/DDBJ databases">
        <authorList>
            <person name="Varghese N."/>
            <person name="Submissions S."/>
        </authorList>
    </citation>
    <scope>NUCLEOTIDE SEQUENCE [LARGE SCALE GENOMIC DNA]</scope>
    <source>
        <strain evidence="2">DSM 24450</strain>
    </source>
</reference>
<evidence type="ECO:0000313" key="2">
    <source>
        <dbReference type="Proteomes" id="UP000199312"/>
    </source>
</evidence>